<feature type="compositionally biased region" description="Basic and acidic residues" evidence="2">
    <location>
        <begin position="1238"/>
        <end position="1248"/>
    </location>
</feature>
<feature type="region of interest" description="Disordered" evidence="2">
    <location>
        <begin position="1373"/>
        <end position="1436"/>
    </location>
</feature>
<evidence type="ECO:0000259" key="3">
    <source>
        <dbReference type="PROSITE" id="PS50103"/>
    </source>
</evidence>
<feature type="compositionally biased region" description="Polar residues" evidence="2">
    <location>
        <begin position="1289"/>
        <end position="1302"/>
    </location>
</feature>
<feature type="compositionally biased region" description="Basic and acidic residues" evidence="2">
    <location>
        <begin position="1751"/>
        <end position="1774"/>
    </location>
</feature>
<sequence>MADPDPSPELKGPTVAASANQCLESFQQCLFSASSVHPREVSMVEDQLARFSSWATSIGVFAPGSASMDHRLRYASEVQSVVTGLLESLNYRVQTCSKALAQLAESSSTDASTTANDRLAQSFLDIAAEISRLNKISNTIRRASKDTQVLKASNFQIKDDDGENVETLLLEHFEHHINDWFPGISEKIRQRLARAMLLRRKRILYRRHRQGNTSIRSDNTISQTSVTLPDAQAGTASQVQAKSRQKGGKSAIEKPATKVAPSQVKSATTLAPEKFKMVSSTPSIVSATRTIASGKHQVLTYPPAPGFAAKRRYEKLKKQRIIEAAGSSTEPSLKGLLEADLRAIGEITCPYCLYALPAAEVFDDRKWQNHVKNDLDPYVCLFETCDQADVLYTHSDEWLGHLHQHGKVWRCSSHREMGPFSTLEDYMRHMREVHDTKLSDRQLRVVANRNSRKATKLFPSCPLCGREESEVDGRLEDHLAGHLRSLALKSLPSYQDEIPDDVSDENNSIDGSRPRSRSTLREMEEEKEMLQEGAESFWDHWTPQLTQGISVNFLGDVYFELDLGDSEAQVASLFFDTMVFKESTEDIDDDPILQSLLQQQLAAVIDVGTDVILNLSVEQEAASSSKAPVGETSGQDEVDNTLTQQQIDVEEAHVLAATPGQDTEVDLPKGGDIPETPVEPMTQVPPPAKSDIPSGAESASLSNVPTDKTSGQDNVDDTLIQQPIDSEAGDSQTVAPGKGTKIDSQGGDEAPEILVEPTTEAPPPTKLDIPVDAESVSLLNVPKVETSGQVDVDDPTTQEPTNAETIHAQNATVEQDVKDLFPERIKGPEPTRPETEPDPLAVTEEADLFDDTKNEAYRQLEAMLDRELTQLLSNARFRDRETTAALQRSKYVGNPMVSLPLLHSSSFKRSRLTVAKTGYRERPDVREFLTKILLTREREETSIRDVEAQIRALADSLFEDLNPALLESASEGEQDAQLKTQDAQQDDVQPKTQDILCREVLIYGHCRYEDQGCVFNHDPNRNAGPPLPPSSQLGREPGAAAPGTTTRTYAVTQDPRSHRPITGDATRSRRLSTLDSASRPPVIVMTTQKVRPSDTTSQSSNARSGSPIRDEYRSSEGQFYTQPSSPIGSRGTTHSYADQAGPYSPYGRAPSGGASAMPSLKPTYTDSPQLQPMGASTVSSGVAVEAARDERDDYRQTPYQPTSQSGTNSPQSGHRSPPIPEFITTRPPGASVTGSASPEKDDSPDGKKRPSSIYINGEKAMDLDFQSYPITTVPISSSSFGKAYGGNPYSKQPTRPATTFDSQPYAASGTQAWDTGVPRDDNAHQHDLESTSVPMATQQPANDNYYRYPLAERDPLEPLPYIPSYHPDDAFEADVEHDITRSKNSRRKKTRPRIYINGETVGDLSRESSPVGSRRERIVIVDNQKDQEAREREAMEREAAEAVERYKRAELDRIAKAKAEKEAREREAVEAVERYKQAELERIAKEKADKEARDKEYEKRLRADLAKSGLDAEAIDAIMKKEKAKSEEREAREREAAKALERYKRAELERLAKEKAEKEDKDEESNQQLREDHKGERVRSRSPSQFSTTSRTTSNALPYDTISPRPIIVEERPRVEIEIVDGSRSRRPRHASHDPRSTPRKKISTRPRHASYDPGSVYVLDDDDEERRQRRLERRRQREEDARQREEKARQRGEEELQKEEEDQLQRRLERRRQREEKARQREERARQIGEEELQKEEEEERRQRRLERWRRREEDTRQREEQELQKEEEERLGVRIAEANAEINHQEPSPYRRPAVEVLDPEVKKEEKEKGSSVVDFDSEAELAEAIRRLKAEQERFEKEARRPSQKEEGKGKEKEGEENQFSVKDPDHQAEIMENLRRLRFEEERREERARRRAQKEDAEEDEIQRMRLRERMQPKRHDAPGPSSWRNRILYDDGVYRYE</sequence>
<feature type="compositionally biased region" description="Polar residues" evidence="2">
    <location>
        <begin position="1162"/>
        <end position="1180"/>
    </location>
</feature>
<feature type="compositionally biased region" description="Basic residues" evidence="2">
    <location>
        <begin position="1638"/>
        <end position="1649"/>
    </location>
</feature>
<feature type="compositionally biased region" description="Basic and acidic residues" evidence="2">
    <location>
        <begin position="1413"/>
        <end position="1436"/>
    </location>
</feature>
<feature type="compositionally biased region" description="Polar residues" evidence="2">
    <location>
        <begin position="1197"/>
        <end position="1214"/>
    </location>
</feature>
<dbReference type="Gene3D" id="6.10.250.3160">
    <property type="match status" value="1"/>
</dbReference>
<feature type="compositionally biased region" description="Basic residues" evidence="2">
    <location>
        <begin position="1383"/>
        <end position="1392"/>
    </location>
</feature>
<feature type="compositionally biased region" description="Acidic residues" evidence="2">
    <location>
        <begin position="1731"/>
        <end position="1740"/>
    </location>
</feature>
<feature type="compositionally biased region" description="Basic and acidic residues" evidence="2">
    <location>
        <begin position="1186"/>
        <end position="1195"/>
    </location>
</feature>
<feature type="compositionally biased region" description="Basic and acidic residues" evidence="2">
    <location>
        <begin position="1608"/>
        <end position="1624"/>
    </location>
</feature>
<dbReference type="Proteomes" id="UP000287972">
    <property type="component" value="Unassembled WGS sequence"/>
</dbReference>
<feature type="compositionally biased region" description="Basic and acidic residues" evidence="2">
    <location>
        <begin position="1317"/>
        <end position="1329"/>
    </location>
</feature>
<proteinExistence type="predicted"/>
<feature type="region of interest" description="Disordered" evidence="2">
    <location>
        <begin position="1553"/>
        <end position="1823"/>
    </location>
</feature>
<feature type="region of interest" description="Disordered" evidence="2">
    <location>
        <begin position="656"/>
        <end position="748"/>
    </location>
</feature>
<feature type="compositionally biased region" description="Basic and acidic residues" evidence="2">
    <location>
        <begin position="1569"/>
        <end position="1579"/>
    </location>
</feature>
<feature type="compositionally biased region" description="Basic and acidic residues" evidence="2">
    <location>
        <begin position="1704"/>
        <end position="1730"/>
    </location>
</feature>
<feature type="compositionally biased region" description="Polar residues" evidence="2">
    <location>
        <begin position="1330"/>
        <end position="1341"/>
    </location>
</feature>
<evidence type="ECO:0000313" key="4">
    <source>
        <dbReference type="EMBL" id="RSL76619.1"/>
    </source>
</evidence>
<feature type="region of interest" description="Disordered" evidence="2">
    <location>
        <begin position="1835"/>
        <end position="1930"/>
    </location>
</feature>
<feature type="domain" description="C3H1-type" evidence="3">
    <location>
        <begin position="991"/>
        <end position="1020"/>
    </location>
</feature>
<name>A0A428RGG9_9HYPO</name>
<gene>
    <name evidence="4" type="ORF">CEP51_009794</name>
</gene>
<evidence type="ECO:0000313" key="5">
    <source>
        <dbReference type="Proteomes" id="UP000287972"/>
    </source>
</evidence>
<feature type="compositionally biased region" description="Low complexity" evidence="2">
    <location>
        <begin position="1037"/>
        <end position="1046"/>
    </location>
</feature>
<dbReference type="InterPro" id="IPR000571">
    <property type="entry name" value="Znf_CCCH"/>
</dbReference>
<keyword evidence="5" id="KW-1185">Reference proteome</keyword>
<evidence type="ECO:0000256" key="2">
    <source>
        <dbReference type="SAM" id="MobiDB-lite"/>
    </source>
</evidence>
<protein>
    <recommendedName>
        <fullName evidence="3">C3H1-type domain-containing protein</fullName>
    </recommendedName>
</protein>
<dbReference type="GO" id="GO:0008270">
    <property type="term" value="F:zinc ion binding"/>
    <property type="evidence" value="ECO:0007669"/>
    <property type="project" value="UniProtKB-KW"/>
</dbReference>
<organism evidence="4 5">
    <name type="scientific">Fusarium floridanum</name>
    <dbReference type="NCBI Taxonomy" id="1325733"/>
    <lineage>
        <taxon>Eukaryota</taxon>
        <taxon>Fungi</taxon>
        <taxon>Dikarya</taxon>
        <taxon>Ascomycota</taxon>
        <taxon>Pezizomycotina</taxon>
        <taxon>Sordariomycetes</taxon>
        <taxon>Hypocreomycetidae</taxon>
        <taxon>Hypocreales</taxon>
        <taxon>Nectriaceae</taxon>
        <taxon>Fusarium</taxon>
        <taxon>Fusarium solani species complex</taxon>
    </lineage>
</organism>
<feature type="compositionally biased region" description="Basic and acidic residues" evidence="2">
    <location>
        <begin position="1802"/>
        <end position="1812"/>
    </location>
</feature>
<dbReference type="CDD" id="cd22265">
    <property type="entry name" value="UDM1_RNF168"/>
    <property type="match status" value="1"/>
</dbReference>
<accession>A0A428RGG9</accession>
<dbReference type="PROSITE" id="PS50103">
    <property type="entry name" value="ZF_C3H1"/>
    <property type="match status" value="1"/>
</dbReference>
<feature type="compositionally biased region" description="Basic and acidic residues" evidence="2">
    <location>
        <begin position="1866"/>
        <end position="1892"/>
    </location>
</feature>
<feature type="region of interest" description="Disordered" evidence="2">
    <location>
        <begin position="495"/>
        <end position="522"/>
    </location>
</feature>
<dbReference type="Pfam" id="PF25586">
    <property type="entry name" value="zf-CCCH_PAN3"/>
    <property type="match status" value="1"/>
</dbReference>
<feature type="region of interest" description="Disordered" evidence="2">
    <location>
        <begin position="229"/>
        <end position="265"/>
    </location>
</feature>
<keyword evidence="1" id="KW-0863">Zinc-finger</keyword>
<feature type="compositionally biased region" description="Basic and acidic residues" evidence="2">
    <location>
        <begin position="1676"/>
        <end position="1696"/>
    </location>
</feature>
<feature type="zinc finger region" description="C3H1-type" evidence="1">
    <location>
        <begin position="991"/>
        <end position="1020"/>
    </location>
</feature>
<reference evidence="4 5" key="1">
    <citation type="submission" date="2017-06" db="EMBL/GenBank/DDBJ databases">
        <title>Comparative genomic analysis of Ambrosia Fusariam Clade fungi.</title>
        <authorList>
            <person name="Stajich J.E."/>
            <person name="Carrillo J."/>
            <person name="Kijimoto T."/>
            <person name="Eskalen A."/>
            <person name="O'Donnell K."/>
            <person name="Kasson M."/>
        </authorList>
    </citation>
    <scope>NUCLEOTIDE SEQUENCE [LARGE SCALE GENOMIC DNA]</scope>
    <source>
        <strain evidence="4 5">NRRL62606</strain>
    </source>
</reference>
<evidence type="ECO:0000256" key="1">
    <source>
        <dbReference type="PROSITE-ProRule" id="PRU00723"/>
    </source>
</evidence>
<feature type="region of interest" description="Disordered" evidence="2">
    <location>
        <begin position="1017"/>
        <end position="1260"/>
    </location>
</feature>
<feature type="compositionally biased region" description="Polar residues" evidence="2">
    <location>
        <begin position="1085"/>
        <end position="1104"/>
    </location>
</feature>
<dbReference type="PANTHER" id="PTHR35391">
    <property type="entry name" value="C2H2-TYPE DOMAIN-CONTAINING PROTEIN-RELATED"/>
    <property type="match status" value="1"/>
</dbReference>
<dbReference type="EMBL" id="NKCL01000286">
    <property type="protein sequence ID" value="RSL76619.1"/>
    <property type="molecule type" value="Genomic_DNA"/>
</dbReference>
<keyword evidence="1" id="KW-0479">Metal-binding</keyword>
<feature type="compositionally biased region" description="Polar residues" evidence="2">
    <location>
        <begin position="697"/>
        <end position="734"/>
    </location>
</feature>
<feature type="compositionally biased region" description="Polar residues" evidence="2">
    <location>
        <begin position="1581"/>
        <end position="1596"/>
    </location>
</feature>
<feature type="region of interest" description="Disordered" evidence="2">
    <location>
        <begin position="1276"/>
        <end position="1341"/>
    </location>
</feature>
<keyword evidence="1" id="KW-0862">Zinc</keyword>
<feature type="compositionally biased region" description="Polar residues" evidence="2">
    <location>
        <begin position="1115"/>
        <end position="1136"/>
    </location>
</feature>
<feature type="compositionally biased region" description="Basic and acidic residues" evidence="2">
    <location>
        <begin position="1906"/>
        <end position="1922"/>
    </location>
</feature>
<feature type="compositionally biased region" description="Basic and acidic residues" evidence="2">
    <location>
        <begin position="1835"/>
        <end position="1859"/>
    </location>
</feature>
<dbReference type="PANTHER" id="PTHR35391:SF7">
    <property type="entry name" value="C2H2-TYPE DOMAIN-CONTAINING PROTEIN"/>
    <property type="match status" value="1"/>
</dbReference>
<comment type="caution">
    <text evidence="4">The sequence shown here is derived from an EMBL/GenBank/DDBJ whole genome shotgun (WGS) entry which is preliminary data.</text>
</comment>